<gene>
    <name evidence="1" type="ORF">H5410_022324</name>
</gene>
<reference evidence="1 2" key="1">
    <citation type="submission" date="2020-09" db="EMBL/GenBank/DDBJ databases">
        <title>De no assembly of potato wild relative species, Solanum commersonii.</title>
        <authorList>
            <person name="Cho K."/>
        </authorList>
    </citation>
    <scope>NUCLEOTIDE SEQUENCE [LARGE SCALE GENOMIC DNA]</scope>
    <source>
        <strain evidence="1">LZ3.2</strain>
        <tissue evidence="1">Leaf</tissue>
    </source>
</reference>
<evidence type="ECO:0000313" key="1">
    <source>
        <dbReference type="EMBL" id="KAG5611043.1"/>
    </source>
</evidence>
<organism evidence="1 2">
    <name type="scientific">Solanum commersonii</name>
    <name type="common">Commerson's wild potato</name>
    <name type="synonym">Commerson's nightshade</name>
    <dbReference type="NCBI Taxonomy" id="4109"/>
    <lineage>
        <taxon>Eukaryota</taxon>
        <taxon>Viridiplantae</taxon>
        <taxon>Streptophyta</taxon>
        <taxon>Embryophyta</taxon>
        <taxon>Tracheophyta</taxon>
        <taxon>Spermatophyta</taxon>
        <taxon>Magnoliopsida</taxon>
        <taxon>eudicotyledons</taxon>
        <taxon>Gunneridae</taxon>
        <taxon>Pentapetalae</taxon>
        <taxon>asterids</taxon>
        <taxon>lamiids</taxon>
        <taxon>Solanales</taxon>
        <taxon>Solanaceae</taxon>
        <taxon>Solanoideae</taxon>
        <taxon>Solaneae</taxon>
        <taxon>Solanum</taxon>
    </lineage>
</organism>
<protein>
    <submittedName>
        <fullName evidence="1">Uncharacterized protein</fullName>
    </submittedName>
</protein>
<dbReference type="AlphaFoldDB" id="A0A9J5ZDM8"/>
<comment type="caution">
    <text evidence="1">The sequence shown here is derived from an EMBL/GenBank/DDBJ whole genome shotgun (WGS) entry which is preliminary data.</text>
</comment>
<keyword evidence="2" id="KW-1185">Reference proteome</keyword>
<dbReference type="OrthoDB" id="1328788at2759"/>
<dbReference type="Proteomes" id="UP000824120">
    <property type="component" value="Chromosome 4"/>
</dbReference>
<dbReference type="EMBL" id="JACXVP010000004">
    <property type="protein sequence ID" value="KAG5611043.1"/>
    <property type="molecule type" value="Genomic_DNA"/>
</dbReference>
<accession>A0A9J5ZDM8</accession>
<proteinExistence type="predicted"/>
<sequence length="77" mass="8916">MEIHIWGYLQLKKKEEGNDTLKDILPLNSTEDEGIMDPENMIPIWVQQNIIKLSKEFGVHFQGCKEVALNLFMKIDG</sequence>
<name>A0A9J5ZDM8_SOLCO</name>
<evidence type="ECO:0000313" key="2">
    <source>
        <dbReference type="Proteomes" id="UP000824120"/>
    </source>
</evidence>